<organism evidence="2 3">
    <name type="scientific">Maribellus comscasis</name>
    <dbReference type="NCBI Taxonomy" id="2681766"/>
    <lineage>
        <taxon>Bacteria</taxon>
        <taxon>Pseudomonadati</taxon>
        <taxon>Bacteroidota</taxon>
        <taxon>Bacteroidia</taxon>
        <taxon>Marinilabiliales</taxon>
        <taxon>Prolixibacteraceae</taxon>
        <taxon>Maribellus</taxon>
    </lineage>
</organism>
<dbReference type="Pfam" id="PF19576">
    <property type="entry name" value="Acyltransf_2"/>
    <property type="match status" value="1"/>
</dbReference>
<name>A0A6I6JTQ1_9BACT</name>
<keyword evidence="3" id="KW-1185">Reference proteome</keyword>
<dbReference type="InterPro" id="IPR045746">
    <property type="entry name" value="ACT14924-like_Acyltransf_dom"/>
</dbReference>
<gene>
    <name evidence="2" type="ORF">GM418_19935</name>
</gene>
<dbReference type="EMBL" id="CP046401">
    <property type="protein sequence ID" value="QGY45861.1"/>
    <property type="molecule type" value="Genomic_DNA"/>
</dbReference>
<evidence type="ECO:0000259" key="1">
    <source>
        <dbReference type="Pfam" id="PF19576"/>
    </source>
</evidence>
<sequence>MNYINISHIIKNSNSKFLKRLPDFSIRIIAWIVRQEEINRILKKYEGFEGVDFLPKIIEELEINVECAGLENLPENGKCFFVANHPFGLLDGLILTNIVGTKYGHLKAIGNDAFMFVPNLRPIVSNVNVFGKNPKKYFVELNNVFASDAPITHFPYGLVSRIYKLKIQDKFWHKSFITKAIQHKRNIIPVRFYGRNSYLFYSIFLLRQVVKIKINLELILLPHELFRKRGKTIKVTIGEMIQYSDLETSMSHWDWAQKIRNEVYSHKNN</sequence>
<proteinExistence type="predicted"/>
<evidence type="ECO:0000313" key="2">
    <source>
        <dbReference type="EMBL" id="QGY45861.1"/>
    </source>
</evidence>
<feature type="domain" description="Putative acyltransferase ACT14924-like acyltransferase" evidence="1">
    <location>
        <begin position="16"/>
        <end position="268"/>
    </location>
</feature>
<protein>
    <recommendedName>
        <fullName evidence="1">Putative acyltransferase ACT14924-like acyltransferase domain-containing protein</fullName>
    </recommendedName>
</protein>
<dbReference type="Proteomes" id="UP000428260">
    <property type="component" value="Chromosome"/>
</dbReference>
<dbReference type="AlphaFoldDB" id="A0A6I6JTQ1"/>
<dbReference type="RefSeq" id="WP_158869001.1">
    <property type="nucleotide sequence ID" value="NZ_CP046401.1"/>
</dbReference>
<dbReference type="KEGG" id="mcos:GM418_19935"/>
<evidence type="ECO:0000313" key="3">
    <source>
        <dbReference type="Proteomes" id="UP000428260"/>
    </source>
</evidence>
<reference evidence="2 3" key="1">
    <citation type="submission" date="2019-11" db="EMBL/GenBank/DDBJ databases">
        <authorList>
            <person name="Zheng R.K."/>
            <person name="Sun C.M."/>
        </authorList>
    </citation>
    <scope>NUCLEOTIDE SEQUENCE [LARGE SCALE GENOMIC DNA]</scope>
    <source>
        <strain evidence="2 3">WC007</strain>
    </source>
</reference>
<accession>A0A6I6JTQ1</accession>